<proteinExistence type="predicted"/>
<keyword evidence="3" id="KW-0057">Aromatic amino acid biosynthesis</keyword>
<dbReference type="GO" id="GO:0009423">
    <property type="term" value="P:chorismate biosynthetic process"/>
    <property type="evidence" value="ECO:0007669"/>
    <property type="project" value="TreeGrafter"/>
</dbReference>
<dbReference type="SUPFAM" id="SSF53223">
    <property type="entry name" value="Aminoacid dehydrogenase-like, N-terminal domain"/>
    <property type="match status" value="1"/>
</dbReference>
<dbReference type="InterPro" id="IPR022893">
    <property type="entry name" value="Shikimate_DH_fam"/>
</dbReference>
<evidence type="ECO:0000313" key="6">
    <source>
        <dbReference type="Proteomes" id="UP000276603"/>
    </source>
</evidence>
<feature type="domain" description="Shikimate dehydrogenase substrate binding N-terminal" evidence="4">
    <location>
        <begin position="13"/>
        <end position="95"/>
    </location>
</feature>
<keyword evidence="2" id="KW-0560">Oxidoreductase</keyword>
<evidence type="ECO:0000259" key="4">
    <source>
        <dbReference type="Pfam" id="PF08501"/>
    </source>
</evidence>
<dbReference type="Gene3D" id="3.40.50.720">
    <property type="entry name" value="NAD(P)-binding Rossmann-like Domain"/>
    <property type="match status" value="1"/>
</dbReference>
<dbReference type="AlphaFoldDB" id="A0A3B0BXI3"/>
<organism evidence="5 6">
    <name type="scientific">Ulvibacterium marinum</name>
    <dbReference type="NCBI Taxonomy" id="2419782"/>
    <lineage>
        <taxon>Bacteria</taxon>
        <taxon>Pseudomonadati</taxon>
        <taxon>Bacteroidota</taxon>
        <taxon>Flavobacteriia</taxon>
        <taxon>Flavobacteriales</taxon>
        <taxon>Flavobacteriaceae</taxon>
        <taxon>Ulvibacterium</taxon>
    </lineage>
</organism>
<evidence type="ECO:0000256" key="1">
    <source>
        <dbReference type="ARBA" id="ARBA00004871"/>
    </source>
</evidence>
<dbReference type="InterPro" id="IPR013708">
    <property type="entry name" value="Shikimate_DH-bd_N"/>
</dbReference>
<evidence type="ECO:0000256" key="3">
    <source>
        <dbReference type="ARBA" id="ARBA00023141"/>
    </source>
</evidence>
<dbReference type="PANTHER" id="PTHR21089:SF1">
    <property type="entry name" value="BIFUNCTIONAL 3-DEHYDROQUINATE DEHYDRATASE_SHIKIMATE DEHYDROGENASE, CHLOROPLASTIC"/>
    <property type="match status" value="1"/>
</dbReference>
<dbReference type="EMBL" id="RBCJ01000006">
    <property type="protein sequence ID" value="RKN76789.1"/>
    <property type="molecule type" value="Genomic_DNA"/>
</dbReference>
<dbReference type="InterPro" id="IPR036291">
    <property type="entry name" value="NAD(P)-bd_dom_sf"/>
</dbReference>
<dbReference type="Gene3D" id="3.40.50.10860">
    <property type="entry name" value="Leucine Dehydrogenase, chain A, domain 1"/>
    <property type="match status" value="1"/>
</dbReference>
<dbReference type="GO" id="GO:0004764">
    <property type="term" value="F:shikimate 3-dehydrogenase (NADP+) activity"/>
    <property type="evidence" value="ECO:0007669"/>
    <property type="project" value="InterPro"/>
</dbReference>
<dbReference type="GO" id="GO:0050661">
    <property type="term" value="F:NADP binding"/>
    <property type="evidence" value="ECO:0007669"/>
    <property type="project" value="TreeGrafter"/>
</dbReference>
<dbReference type="Pfam" id="PF08501">
    <property type="entry name" value="Shikimate_dh_N"/>
    <property type="match status" value="1"/>
</dbReference>
<dbReference type="GO" id="GO:0009073">
    <property type="term" value="P:aromatic amino acid family biosynthetic process"/>
    <property type="evidence" value="ECO:0007669"/>
    <property type="project" value="UniProtKB-KW"/>
</dbReference>
<protein>
    <submittedName>
        <fullName evidence="5">Shikimate dehydrogenase</fullName>
    </submittedName>
</protein>
<comment type="caution">
    <text evidence="5">The sequence shown here is derived from an EMBL/GenBank/DDBJ whole genome shotgun (WGS) entry which is preliminary data.</text>
</comment>
<dbReference type="Proteomes" id="UP000276603">
    <property type="component" value="Unassembled WGS sequence"/>
</dbReference>
<comment type="pathway">
    <text evidence="1">Metabolic intermediate biosynthesis; chorismate biosynthesis; chorismate from D-erythrose 4-phosphate and phosphoenolpyruvate: step 4/7.</text>
</comment>
<gene>
    <name evidence="5" type="ORF">D7Z94_23690</name>
</gene>
<keyword evidence="3" id="KW-0028">Amino-acid biosynthesis</keyword>
<dbReference type="GO" id="GO:0005829">
    <property type="term" value="C:cytosol"/>
    <property type="evidence" value="ECO:0007669"/>
    <property type="project" value="TreeGrafter"/>
</dbReference>
<dbReference type="GO" id="GO:0019632">
    <property type="term" value="P:shikimate metabolic process"/>
    <property type="evidence" value="ECO:0007669"/>
    <property type="project" value="TreeGrafter"/>
</dbReference>
<name>A0A3B0BXI3_9FLAO</name>
<keyword evidence="6" id="KW-1185">Reference proteome</keyword>
<dbReference type="PANTHER" id="PTHR21089">
    <property type="entry name" value="SHIKIMATE DEHYDROGENASE"/>
    <property type="match status" value="1"/>
</dbReference>
<dbReference type="InterPro" id="IPR046346">
    <property type="entry name" value="Aminoacid_DH-like_N_sf"/>
</dbReference>
<evidence type="ECO:0000313" key="5">
    <source>
        <dbReference type="EMBL" id="RKN76789.1"/>
    </source>
</evidence>
<accession>A0A3B0BXI3</accession>
<dbReference type="RefSeq" id="WP_120714136.1">
    <property type="nucleotide sequence ID" value="NZ_RBCJ01000006.1"/>
</dbReference>
<dbReference type="SUPFAM" id="SSF51735">
    <property type="entry name" value="NAD(P)-binding Rossmann-fold domains"/>
    <property type="match status" value="1"/>
</dbReference>
<reference evidence="5 6" key="1">
    <citation type="submission" date="2018-10" db="EMBL/GenBank/DDBJ databases">
        <title>Ulvibacterium marinum gen. nov., sp. nov., a novel marine bacterium of the family Flavobacteriaceae, isolated from a culture of the green alga Ulva prolifera.</title>
        <authorList>
            <person name="Zhang Z."/>
        </authorList>
    </citation>
    <scope>NUCLEOTIDE SEQUENCE [LARGE SCALE GENOMIC DNA]</scope>
    <source>
        <strain evidence="5 6">CCMM003</strain>
    </source>
</reference>
<dbReference type="OrthoDB" id="9792692at2"/>
<evidence type="ECO:0000256" key="2">
    <source>
        <dbReference type="ARBA" id="ARBA00023002"/>
    </source>
</evidence>
<sequence length="250" mass="28303">MVNTGNKKNRYGLVGKNISYSFSKGYFTQKFADMGLSEHSYENFDLQHINEFRELVRNTQGLKGLNVTIPYKEEVLPFLTEMDKTVEQIGAVNTIKPRGKELIGYNTDAFGFQKSLEPFLAKHHTDALILGTGGASKAVAFVLRQLGITYRFVSRNPTHDQIRYTDVNAETVQQYQIIINCTPLGTFPDVAKKPALPYPFLNKEHLLYDLIYNPSKTAFLLEGESHGATICNGLRMLELQAEKAWDIWNS</sequence>
<dbReference type="CDD" id="cd01065">
    <property type="entry name" value="NAD_bind_Shikimate_DH"/>
    <property type="match status" value="1"/>
</dbReference>